<feature type="non-terminal residue" evidence="3">
    <location>
        <position position="155"/>
    </location>
</feature>
<dbReference type="InterPro" id="IPR001849">
    <property type="entry name" value="PH_domain"/>
</dbReference>
<organism evidence="3 4">
    <name type="scientific">Euroglyphus maynei</name>
    <name type="common">Mayne's house dust mite</name>
    <dbReference type="NCBI Taxonomy" id="6958"/>
    <lineage>
        <taxon>Eukaryota</taxon>
        <taxon>Metazoa</taxon>
        <taxon>Ecdysozoa</taxon>
        <taxon>Arthropoda</taxon>
        <taxon>Chelicerata</taxon>
        <taxon>Arachnida</taxon>
        <taxon>Acari</taxon>
        <taxon>Acariformes</taxon>
        <taxon>Sarcoptiformes</taxon>
        <taxon>Astigmata</taxon>
        <taxon>Psoroptidia</taxon>
        <taxon>Analgoidea</taxon>
        <taxon>Pyroglyphidae</taxon>
        <taxon>Pyroglyphinae</taxon>
        <taxon>Euroglyphus</taxon>
    </lineage>
</organism>
<gene>
    <name evidence="3" type="ORF">BLA29_006561</name>
</gene>
<dbReference type="Proteomes" id="UP000194236">
    <property type="component" value="Unassembled WGS sequence"/>
</dbReference>
<dbReference type="OrthoDB" id="294251at2759"/>
<evidence type="ECO:0000256" key="1">
    <source>
        <dbReference type="SAM" id="MobiDB-lite"/>
    </source>
</evidence>
<comment type="caution">
    <text evidence="3">The sequence shown here is derived from an EMBL/GenBank/DDBJ whole genome shotgun (WGS) entry which is preliminary data.</text>
</comment>
<dbReference type="Gene3D" id="2.30.29.30">
    <property type="entry name" value="Pleckstrin-homology domain (PH domain)/Phosphotyrosine-binding domain (PTB)"/>
    <property type="match status" value="1"/>
</dbReference>
<dbReference type="PROSITE" id="PS50003">
    <property type="entry name" value="PH_DOMAIN"/>
    <property type="match status" value="1"/>
</dbReference>
<protein>
    <recommendedName>
        <fullName evidence="2">PH domain-containing protein</fullName>
    </recommendedName>
</protein>
<proteinExistence type="predicted"/>
<evidence type="ECO:0000259" key="2">
    <source>
        <dbReference type="PROSITE" id="PS50003"/>
    </source>
</evidence>
<feature type="domain" description="PH" evidence="2">
    <location>
        <begin position="33"/>
        <end position="138"/>
    </location>
</feature>
<feature type="region of interest" description="Disordered" evidence="1">
    <location>
        <begin position="1"/>
        <end position="28"/>
    </location>
</feature>
<sequence>MYQISNNSSNNNNKNNNNNVKQPRKKCKNNEDNDVLQGYLLIHSNIQQEQSSLANLRKKRWFVFNKENGKLYYYRTREDLFALGEIDINQSSFILSNPITGVDTFRFEIRSGVKQFMLEANTPTEGFHWVRILQQYRQSYFQRLAEPLPNRSDKS</sequence>
<evidence type="ECO:0000313" key="3">
    <source>
        <dbReference type="EMBL" id="OTF69710.1"/>
    </source>
</evidence>
<feature type="compositionally biased region" description="Low complexity" evidence="1">
    <location>
        <begin position="1"/>
        <end position="19"/>
    </location>
</feature>
<dbReference type="AlphaFoldDB" id="A0A1Y3AMQ5"/>
<dbReference type="InterPro" id="IPR011993">
    <property type="entry name" value="PH-like_dom_sf"/>
</dbReference>
<reference evidence="3 4" key="1">
    <citation type="submission" date="2017-03" db="EMBL/GenBank/DDBJ databases">
        <title>Genome Survey of Euroglyphus maynei.</title>
        <authorList>
            <person name="Arlian L.G."/>
            <person name="Morgan M.S."/>
            <person name="Rider S.D."/>
        </authorList>
    </citation>
    <scope>NUCLEOTIDE SEQUENCE [LARGE SCALE GENOMIC DNA]</scope>
    <source>
        <strain evidence="3">Arlian Lab</strain>
        <tissue evidence="3">Whole body</tissue>
    </source>
</reference>
<dbReference type="EMBL" id="MUJZ01069174">
    <property type="protein sequence ID" value="OTF69710.1"/>
    <property type="molecule type" value="Genomic_DNA"/>
</dbReference>
<name>A0A1Y3AMQ5_EURMA</name>
<accession>A0A1Y3AMQ5</accession>
<dbReference type="SMART" id="SM00233">
    <property type="entry name" value="PH"/>
    <property type="match status" value="1"/>
</dbReference>
<dbReference type="Pfam" id="PF00169">
    <property type="entry name" value="PH"/>
    <property type="match status" value="1"/>
</dbReference>
<keyword evidence="4" id="KW-1185">Reference proteome</keyword>
<dbReference type="SUPFAM" id="SSF50729">
    <property type="entry name" value="PH domain-like"/>
    <property type="match status" value="1"/>
</dbReference>
<evidence type="ECO:0000313" key="4">
    <source>
        <dbReference type="Proteomes" id="UP000194236"/>
    </source>
</evidence>